<feature type="region of interest" description="Disordered" evidence="8">
    <location>
        <begin position="236"/>
        <end position="294"/>
    </location>
</feature>
<comment type="similarity">
    <text evidence="2">Belongs to the ZC3H14 family.</text>
</comment>
<dbReference type="EMBL" id="JAVRRJ010000011">
    <property type="protein sequence ID" value="KAK5080964.1"/>
    <property type="molecule type" value="Genomic_DNA"/>
</dbReference>
<feature type="region of interest" description="Disordered" evidence="8">
    <location>
        <begin position="111"/>
        <end position="203"/>
    </location>
</feature>
<dbReference type="Proteomes" id="UP001309876">
    <property type="component" value="Unassembled WGS sequence"/>
</dbReference>
<keyword evidence="3" id="KW-0479">Metal-binding</keyword>
<dbReference type="GO" id="GO:0008270">
    <property type="term" value="F:zinc ion binding"/>
    <property type="evidence" value="ECO:0007669"/>
    <property type="project" value="UniProtKB-KW"/>
</dbReference>
<gene>
    <name evidence="10" type="ORF">LTR05_008281</name>
</gene>
<evidence type="ECO:0000256" key="2">
    <source>
        <dbReference type="ARBA" id="ARBA00008423"/>
    </source>
</evidence>
<reference evidence="10 11" key="1">
    <citation type="submission" date="2023-08" db="EMBL/GenBank/DDBJ databases">
        <title>Black Yeasts Isolated from many extreme environments.</title>
        <authorList>
            <person name="Coleine C."/>
            <person name="Stajich J.E."/>
            <person name="Selbmann L."/>
        </authorList>
    </citation>
    <scope>NUCLEOTIDE SEQUENCE [LARGE SCALE GENOMIC DNA]</scope>
    <source>
        <strain evidence="10 11">CCFEE 5910</strain>
    </source>
</reference>
<feature type="compositionally biased region" description="Polar residues" evidence="8">
    <location>
        <begin position="452"/>
        <end position="474"/>
    </location>
</feature>
<dbReference type="GO" id="GO:0005634">
    <property type="term" value="C:nucleus"/>
    <property type="evidence" value="ECO:0007669"/>
    <property type="project" value="UniProtKB-SubCell"/>
</dbReference>
<evidence type="ECO:0000313" key="11">
    <source>
        <dbReference type="Proteomes" id="UP001309876"/>
    </source>
</evidence>
<dbReference type="InterPro" id="IPR043094">
    <property type="entry name" value="Nab2/ZC3H14_N_sf"/>
</dbReference>
<dbReference type="Pfam" id="PF22683">
    <property type="entry name" value="Nab2-like_zf-CCCH"/>
    <property type="match status" value="1"/>
</dbReference>
<protein>
    <recommendedName>
        <fullName evidence="9">Nab2-like CCCH zinc finger domain-containing protein</fullName>
    </recommendedName>
</protein>
<feature type="region of interest" description="Disordered" evidence="8">
    <location>
        <begin position="452"/>
        <end position="525"/>
    </location>
</feature>
<dbReference type="InterPro" id="IPR055046">
    <property type="entry name" value="Nab2-like_Znf-CCCH"/>
</dbReference>
<proteinExistence type="inferred from homology"/>
<dbReference type="PANTHER" id="PTHR14738:SF29">
    <property type="entry name" value="ZINC FINGER CCCH DOMAIN-CONTAINING PROTEIN 14"/>
    <property type="match status" value="1"/>
</dbReference>
<evidence type="ECO:0000256" key="5">
    <source>
        <dbReference type="ARBA" id="ARBA00022771"/>
    </source>
</evidence>
<dbReference type="Gene3D" id="1.10.340.40">
    <property type="entry name" value="Nuclear abundant poly(A) RNA-bind protein 2, N-terminal domain"/>
    <property type="match status" value="1"/>
</dbReference>
<comment type="subcellular location">
    <subcellularLocation>
        <location evidence="1">Nucleus</location>
    </subcellularLocation>
</comment>
<keyword evidence="5" id="KW-0863">Zinc-finger</keyword>
<dbReference type="PANTHER" id="PTHR14738">
    <property type="entry name" value="ZINC FINGER CCCH DOMAIN-CONTAINING PROTEIN 14"/>
    <property type="match status" value="1"/>
</dbReference>
<evidence type="ECO:0000256" key="8">
    <source>
        <dbReference type="SAM" id="MobiDB-lite"/>
    </source>
</evidence>
<dbReference type="InterPro" id="IPR040366">
    <property type="entry name" value="Nab2/ZC3H14"/>
</dbReference>
<evidence type="ECO:0000256" key="7">
    <source>
        <dbReference type="ARBA" id="ARBA00023242"/>
    </source>
</evidence>
<evidence type="ECO:0000256" key="4">
    <source>
        <dbReference type="ARBA" id="ARBA00022737"/>
    </source>
</evidence>
<accession>A0AAN7Y3M6</accession>
<dbReference type="AlphaFoldDB" id="A0AAN7Y3M6"/>
<keyword evidence="6" id="KW-0862">Zinc</keyword>
<evidence type="ECO:0000313" key="10">
    <source>
        <dbReference type="EMBL" id="KAK5080964.1"/>
    </source>
</evidence>
<keyword evidence="11" id="KW-1185">Reference proteome</keyword>
<dbReference type="GO" id="GO:0005737">
    <property type="term" value="C:cytoplasm"/>
    <property type="evidence" value="ECO:0007669"/>
    <property type="project" value="TreeGrafter"/>
</dbReference>
<dbReference type="GO" id="GO:0043488">
    <property type="term" value="P:regulation of mRNA stability"/>
    <property type="evidence" value="ECO:0007669"/>
    <property type="project" value="InterPro"/>
</dbReference>
<dbReference type="Gene3D" id="4.10.1000.40">
    <property type="match status" value="1"/>
</dbReference>
<dbReference type="GO" id="GO:0008143">
    <property type="term" value="F:poly(A) binding"/>
    <property type="evidence" value="ECO:0007669"/>
    <property type="project" value="InterPro"/>
</dbReference>
<evidence type="ECO:0000256" key="3">
    <source>
        <dbReference type="ARBA" id="ARBA00022723"/>
    </source>
</evidence>
<name>A0AAN7Y3M6_9EURO</name>
<organism evidence="10 11">
    <name type="scientific">Lithohypha guttulata</name>
    <dbReference type="NCBI Taxonomy" id="1690604"/>
    <lineage>
        <taxon>Eukaryota</taxon>
        <taxon>Fungi</taxon>
        <taxon>Dikarya</taxon>
        <taxon>Ascomycota</taxon>
        <taxon>Pezizomycotina</taxon>
        <taxon>Eurotiomycetes</taxon>
        <taxon>Chaetothyriomycetidae</taxon>
        <taxon>Chaetothyriales</taxon>
        <taxon>Trichomeriaceae</taxon>
        <taxon>Lithohypha</taxon>
    </lineage>
</organism>
<evidence type="ECO:0000256" key="6">
    <source>
        <dbReference type="ARBA" id="ARBA00022833"/>
    </source>
</evidence>
<dbReference type="Pfam" id="PF14608">
    <property type="entry name" value="zf-CCCH_2"/>
    <property type="match status" value="3"/>
</dbReference>
<dbReference type="Gene3D" id="4.10.1000.30">
    <property type="match status" value="1"/>
</dbReference>
<keyword evidence="7" id="KW-0539">Nucleus</keyword>
<sequence length="525" mass="56473">MSSLTDSNSPLAEKLKATVQQKALEMGWTEDSDDTSLSEYIILLLANGKSRDEIANELSTELIPGAEGIEEFSTWLSGTVAKLTGTNAGDKPAQAQQPQEQAPIPAAYETDLGESAPDNAPKGPKSQSISSRGSRGGRGGTPVRASFDAALHRTRGNDRINSHTRGAPKGPKQMNGKPSPGMQKALNGLQSPPMQNPMMPGSQPGQFNPISPQQQLEFMAMMEQQARMLAQFMPNMMPPGMNGSLPQNSQNGQSGQNGRSMFDRVERGRGASRGRGARGGSQNGSRKPSEATVEGEGQMIPDAMEGTDATNAATVQPAGPKDPSSTVCYFNLRCLNKECLYAHQSPSAPPGTEIDMSQTCSFGAACKNAQCHGKHPSPAMITAHKAEQECKFFPNCTNPNCPFKHPTMPLCQFGASCKNEDCKFTHLKTKCKFNPCTNARCPFAHEPGQNRNMSSFSWSKDQAEQASQATQGADDQSHVSTRRFVTEGEEEFIKPEAEEHGEEAKEEEQEMGSADQAQQADALVT</sequence>
<feature type="compositionally biased region" description="Low complexity" evidence="8">
    <location>
        <begin position="236"/>
        <end position="260"/>
    </location>
</feature>
<evidence type="ECO:0000256" key="1">
    <source>
        <dbReference type="ARBA" id="ARBA00004123"/>
    </source>
</evidence>
<evidence type="ECO:0000259" key="9">
    <source>
        <dbReference type="Pfam" id="PF22683"/>
    </source>
</evidence>
<feature type="compositionally biased region" description="Acidic residues" evidence="8">
    <location>
        <begin position="499"/>
        <end position="510"/>
    </location>
</feature>
<feature type="domain" description="Nab2-like CCCH zinc finger" evidence="9">
    <location>
        <begin position="431"/>
        <end position="449"/>
    </location>
</feature>
<comment type="caution">
    <text evidence="10">The sequence shown here is derived from an EMBL/GenBank/DDBJ whole genome shotgun (WGS) entry which is preliminary data.</text>
</comment>
<keyword evidence="4" id="KW-0677">Repeat</keyword>